<protein>
    <submittedName>
        <fullName evidence="8">2-oxoglutarate-Fe(II)-dependent oxygenase superfamily protein</fullName>
    </submittedName>
</protein>
<dbReference type="Proteomes" id="UP000317940">
    <property type="component" value="Unassembled WGS sequence"/>
</dbReference>
<evidence type="ECO:0000313" key="8">
    <source>
        <dbReference type="EMBL" id="TWF82635.1"/>
    </source>
</evidence>
<evidence type="ECO:0000259" key="7">
    <source>
        <dbReference type="PROSITE" id="PS51471"/>
    </source>
</evidence>
<dbReference type="Pfam" id="PF13640">
    <property type="entry name" value="2OG-FeII_Oxy_3"/>
    <property type="match status" value="1"/>
</dbReference>
<name>A0A561T693_9ACTN</name>
<proteinExistence type="predicted"/>
<dbReference type="GO" id="GO:0005506">
    <property type="term" value="F:iron ion binding"/>
    <property type="evidence" value="ECO:0007669"/>
    <property type="project" value="InterPro"/>
</dbReference>
<dbReference type="InterPro" id="IPR005123">
    <property type="entry name" value="Oxoglu/Fe-dep_dioxygenase_dom"/>
</dbReference>
<dbReference type="InterPro" id="IPR044862">
    <property type="entry name" value="Pro_4_hyd_alph_FE2OG_OXY"/>
</dbReference>
<evidence type="ECO:0000256" key="3">
    <source>
        <dbReference type="ARBA" id="ARBA00022896"/>
    </source>
</evidence>
<dbReference type="InterPro" id="IPR006620">
    <property type="entry name" value="Pro_4_hyd_alph"/>
</dbReference>
<comment type="cofactor">
    <cofactor evidence="1">
        <name>L-ascorbate</name>
        <dbReference type="ChEBI" id="CHEBI:38290"/>
    </cofactor>
</comment>
<keyword evidence="5" id="KW-0560">Oxidoreductase</keyword>
<dbReference type="Gene3D" id="2.60.120.620">
    <property type="entry name" value="q2cbj1_9rhob like domain"/>
    <property type="match status" value="1"/>
</dbReference>
<comment type="caution">
    <text evidence="8">The sequence shown here is derived from an EMBL/GenBank/DDBJ whole genome shotgun (WGS) entry which is preliminary data.</text>
</comment>
<dbReference type="PROSITE" id="PS51471">
    <property type="entry name" value="FE2OG_OXY"/>
    <property type="match status" value="1"/>
</dbReference>
<evidence type="ECO:0000313" key="9">
    <source>
        <dbReference type="Proteomes" id="UP000317940"/>
    </source>
</evidence>
<keyword evidence="6" id="KW-0408">Iron</keyword>
<keyword evidence="4" id="KW-0223">Dioxygenase</keyword>
<dbReference type="SMART" id="SM00702">
    <property type="entry name" value="P4Hc"/>
    <property type="match status" value="1"/>
</dbReference>
<dbReference type="GO" id="GO:0016705">
    <property type="term" value="F:oxidoreductase activity, acting on paired donors, with incorporation or reduction of molecular oxygen"/>
    <property type="evidence" value="ECO:0007669"/>
    <property type="project" value="InterPro"/>
</dbReference>
<evidence type="ECO:0000256" key="1">
    <source>
        <dbReference type="ARBA" id="ARBA00001961"/>
    </source>
</evidence>
<keyword evidence="2" id="KW-0479">Metal-binding</keyword>
<keyword evidence="3" id="KW-0847">Vitamin C</keyword>
<dbReference type="GO" id="GO:0031418">
    <property type="term" value="F:L-ascorbic acid binding"/>
    <property type="evidence" value="ECO:0007669"/>
    <property type="project" value="UniProtKB-KW"/>
</dbReference>
<dbReference type="OrthoDB" id="484647at2"/>
<evidence type="ECO:0000256" key="2">
    <source>
        <dbReference type="ARBA" id="ARBA00022723"/>
    </source>
</evidence>
<keyword evidence="9" id="KW-1185">Reference proteome</keyword>
<dbReference type="RefSeq" id="WP_145909926.1">
    <property type="nucleotide sequence ID" value="NZ_BAAAMZ010000017.1"/>
</dbReference>
<dbReference type="AlphaFoldDB" id="A0A561T693"/>
<reference evidence="8 9" key="1">
    <citation type="submission" date="2019-06" db="EMBL/GenBank/DDBJ databases">
        <title>Sequencing the genomes of 1000 actinobacteria strains.</title>
        <authorList>
            <person name="Klenk H.-P."/>
        </authorList>
    </citation>
    <scope>NUCLEOTIDE SEQUENCE [LARGE SCALE GENOMIC DNA]</scope>
    <source>
        <strain evidence="8 9">DSM 44826</strain>
    </source>
</reference>
<sequence>MSSIIDEHAIRSAPLRRTPYRYAVLADSFTDPALTRRLGAEFPREGFALSDRERAEPGQKRYRTFDHQLVRHDRPHTANLAALSPLWQQLVAELRAPGYRAALASLVPQAPDDLALEVRLTRYGPGCWIEPHTDRPDKVVTHLFYFNTGWQSAWQGDFRVLNGPDIEDVADRVRPALGTSLIMIRSDRSWHGVPPVSADCPQDRLTLLVHLHHPDGAR</sequence>
<evidence type="ECO:0000256" key="4">
    <source>
        <dbReference type="ARBA" id="ARBA00022964"/>
    </source>
</evidence>
<accession>A0A561T693</accession>
<feature type="domain" description="Fe2OG dioxygenase" evidence="7">
    <location>
        <begin position="114"/>
        <end position="214"/>
    </location>
</feature>
<gene>
    <name evidence="8" type="ORF">FHX73_14117</name>
</gene>
<dbReference type="GO" id="GO:0051213">
    <property type="term" value="F:dioxygenase activity"/>
    <property type="evidence" value="ECO:0007669"/>
    <property type="project" value="UniProtKB-KW"/>
</dbReference>
<dbReference type="EMBL" id="VIWT01000004">
    <property type="protein sequence ID" value="TWF82635.1"/>
    <property type="molecule type" value="Genomic_DNA"/>
</dbReference>
<organism evidence="8 9">
    <name type="scientific">Kitasatospora viridis</name>
    <dbReference type="NCBI Taxonomy" id="281105"/>
    <lineage>
        <taxon>Bacteria</taxon>
        <taxon>Bacillati</taxon>
        <taxon>Actinomycetota</taxon>
        <taxon>Actinomycetes</taxon>
        <taxon>Kitasatosporales</taxon>
        <taxon>Streptomycetaceae</taxon>
        <taxon>Kitasatospora</taxon>
    </lineage>
</organism>
<evidence type="ECO:0000256" key="6">
    <source>
        <dbReference type="ARBA" id="ARBA00023004"/>
    </source>
</evidence>
<evidence type="ECO:0000256" key="5">
    <source>
        <dbReference type="ARBA" id="ARBA00023002"/>
    </source>
</evidence>